<dbReference type="AlphaFoldDB" id="A0A1I6W0T1"/>
<keyword evidence="2" id="KW-1185">Reference proteome</keyword>
<dbReference type="EMBL" id="FOZU01000037">
    <property type="protein sequence ID" value="SFT19555.1"/>
    <property type="molecule type" value="Genomic_DNA"/>
</dbReference>
<reference evidence="2" key="1">
    <citation type="submission" date="2016-10" db="EMBL/GenBank/DDBJ databases">
        <authorList>
            <person name="Varghese N."/>
            <person name="Submissions S."/>
        </authorList>
    </citation>
    <scope>NUCLEOTIDE SEQUENCE [LARGE SCALE GENOMIC DNA]</scope>
    <source>
        <strain evidence="2">ANC 5076</strain>
    </source>
</reference>
<dbReference type="InterPro" id="IPR005564">
    <property type="entry name" value="Major_capsid_GpE"/>
</dbReference>
<dbReference type="Gene3D" id="3.30.1930.10">
    <property type="entry name" value="capsid protein of prophage domain"/>
    <property type="match status" value="1"/>
</dbReference>
<dbReference type="Proteomes" id="UP000182827">
    <property type="component" value="Unassembled WGS sequence"/>
</dbReference>
<accession>A0A1I6W0T1</accession>
<dbReference type="Pfam" id="PF03864">
    <property type="entry name" value="Phage_cap_E"/>
    <property type="match status" value="1"/>
</dbReference>
<sequence>MPQAFNIEGTPLELLDVGELALIHSNYRPMDTWLLDQLFPNRPLFTRDDVPLAELSAEHDLAPLVSPQQPGKPFDTTQSGEVRHVKPAYYKPKNQVSPADTFEISLLERLRTAGIISTGNQQLSLQEQMVISQIAVMKRNHDAIDNSVLMMAIDLLKNGKYVLHSDDYEYNLVDYRRDASLTYTPLTKWNEVGAKPVSDIRTMLERQLAADGGEAKKSIMSGLVWAALWNNEEFKKEFITPYAGISVPVTPSFGVKESATLKGTFDGIEFWVYDATYRNKGQVKRFIPKDYFSLISDTNGSVAHCKIKNMLANGVAQQYFDRQWYCEDPSGIMLMTESAPLVVPSNKNGVVGGTGFITL</sequence>
<evidence type="ECO:0000313" key="1">
    <source>
        <dbReference type="EMBL" id="SFT19555.1"/>
    </source>
</evidence>
<dbReference type="RefSeq" id="WP_074947575.1">
    <property type="nucleotide sequence ID" value="NZ_FOZU01000037.1"/>
</dbReference>
<proteinExistence type="predicted"/>
<evidence type="ECO:0000313" key="2">
    <source>
        <dbReference type="Proteomes" id="UP000182827"/>
    </source>
</evidence>
<protein>
    <submittedName>
        <fullName evidence="1">Phage major capsid protein E</fullName>
    </submittedName>
</protein>
<gene>
    <name evidence="1" type="ORF">SAMN05444586_103724</name>
</gene>
<organism evidence="1 2">
    <name type="scientific">Acinetobacter bohemicus</name>
    <dbReference type="NCBI Taxonomy" id="1435036"/>
    <lineage>
        <taxon>Bacteria</taxon>
        <taxon>Pseudomonadati</taxon>
        <taxon>Pseudomonadota</taxon>
        <taxon>Gammaproteobacteria</taxon>
        <taxon>Moraxellales</taxon>
        <taxon>Moraxellaceae</taxon>
        <taxon>Acinetobacter</taxon>
    </lineage>
</organism>
<name>A0A1I6W0T1_9GAMM</name>
<dbReference type="Gene3D" id="3.15.30.10">
    <property type="entry name" value="putative capsid protein of prophage domain like"/>
    <property type="match status" value="1"/>
</dbReference>